<protein>
    <submittedName>
        <fullName evidence="3">Uncharacterized protein</fullName>
    </submittedName>
</protein>
<feature type="transmembrane region" description="Helical" evidence="2">
    <location>
        <begin position="34"/>
        <end position="52"/>
    </location>
</feature>
<dbReference type="RefSeq" id="WP_331809382.1">
    <property type="nucleotide sequence ID" value="NZ_JAZHOU010000002.1"/>
</dbReference>
<feature type="coiled-coil region" evidence="1">
    <location>
        <begin position="49"/>
        <end position="76"/>
    </location>
</feature>
<dbReference type="Proteomes" id="UP001356704">
    <property type="component" value="Unassembled WGS sequence"/>
</dbReference>
<dbReference type="EMBL" id="JAZHOU010000002">
    <property type="protein sequence ID" value="MEF3078596.1"/>
    <property type="molecule type" value="Genomic_DNA"/>
</dbReference>
<gene>
    <name evidence="3" type="ORF">V1468_06250</name>
</gene>
<reference evidence="3 4" key="1">
    <citation type="submission" date="2024-02" db="EMBL/GenBank/DDBJ databases">
        <title>Winogradskyella poriferorum JCM 12885.</title>
        <authorList>
            <person name="Zhang D.-F."/>
            <person name="Fu Z.-Y."/>
        </authorList>
    </citation>
    <scope>NUCLEOTIDE SEQUENCE [LARGE SCALE GENOMIC DNA]</scope>
    <source>
        <strain evidence="3 4">JCM 12885</strain>
    </source>
</reference>
<keyword evidence="2" id="KW-0812">Transmembrane</keyword>
<evidence type="ECO:0000313" key="3">
    <source>
        <dbReference type="EMBL" id="MEF3078596.1"/>
    </source>
</evidence>
<evidence type="ECO:0000256" key="1">
    <source>
        <dbReference type="SAM" id="Coils"/>
    </source>
</evidence>
<keyword evidence="2" id="KW-0472">Membrane</keyword>
<proteinExistence type="predicted"/>
<evidence type="ECO:0000256" key="2">
    <source>
        <dbReference type="SAM" id="Phobius"/>
    </source>
</evidence>
<comment type="caution">
    <text evidence="3">The sequence shown here is derived from an EMBL/GenBank/DDBJ whole genome shotgun (WGS) entry which is preliminary data.</text>
</comment>
<evidence type="ECO:0000313" key="4">
    <source>
        <dbReference type="Proteomes" id="UP001356704"/>
    </source>
</evidence>
<keyword evidence="2" id="KW-1133">Transmembrane helix</keyword>
<keyword evidence="4" id="KW-1185">Reference proteome</keyword>
<accession>A0ABU7W3Q8</accession>
<sequence>MKKTLKIISTASILLFGILWISSKFDFLTEYNSIDFRNILVLIYLFTSLKYFQMEVKDKNAEIQELKLKLEKSKKEILKN</sequence>
<keyword evidence="1" id="KW-0175">Coiled coil</keyword>
<name>A0ABU7W3Q8_9FLAO</name>
<organism evidence="3 4">
    <name type="scientific">Winogradskyella poriferorum</name>
    <dbReference type="NCBI Taxonomy" id="307627"/>
    <lineage>
        <taxon>Bacteria</taxon>
        <taxon>Pseudomonadati</taxon>
        <taxon>Bacteroidota</taxon>
        <taxon>Flavobacteriia</taxon>
        <taxon>Flavobacteriales</taxon>
        <taxon>Flavobacteriaceae</taxon>
        <taxon>Winogradskyella</taxon>
    </lineage>
</organism>